<dbReference type="PROSITE" id="PS50975">
    <property type="entry name" value="ATP_GRASP"/>
    <property type="match status" value="1"/>
</dbReference>
<dbReference type="Gene3D" id="3.40.50.20">
    <property type="match status" value="1"/>
</dbReference>
<dbReference type="InterPro" id="IPR004218">
    <property type="entry name" value="GSHS_ATP-bd"/>
</dbReference>
<dbReference type="Gene3D" id="3.30.1490.20">
    <property type="entry name" value="ATP-grasp fold, A domain"/>
    <property type="match status" value="1"/>
</dbReference>
<dbReference type="GO" id="GO:0004363">
    <property type="term" value="F:glutathione synthase activity"/>
    <property type="evidence" value="ECO:0007669"/>
    <property type="project" value="InterPro"/>
</dbReference>
<proteinExistence type="predicted"/>
<sequence>MKIAYVVGNENPQDPDPDLDIPFAKAAAEALKIDLVFTNWNDEQISWSDFDAAVIRSTWDYVPVRDRFLKKTKEISNKTKLFNPHHVMSWNTDKKYLLDLEAKGVPIIPTKFVHNIEEAKEGISWAFNKANSIAIKPTVGAGARLAGKANSAPEAFTLVEEILKVNRVAMIQPYVSSVDEEGEKAIIIINGQISHAARKVPALTLGGHGDAAGALEITDEIVEIVRTVSGAVKEWDDLLFARVDVVRLDNELVLMELELTEPWLFMQFRQEAGIDLFKALEKRISRE</sequence>
<evidence type="ECO:0000259" key="1">
    <source>
        <dbReference type="PROSITE" id="PS50975"/>
    </source>
</evidence>
<feature type="domain" description="ATP-grasp" evidence="1">
    <location>
        <begin position="97"/>
        <end position="285"/>
    </location>
</feature>
<dbReference type="GO" id="GO:0046872">
    <property type="term" value="F:metal ion binding"/>
    <property type="evidence" value="ECO:0007669"/>
    <property type="project" value="InterPro"/>
</dbReference>
<dbReference type="PANTHER" id="PTHR39217:SF1">
    <property type="entry name" value="GLUTATHIONE SYNTHETASE"/>
    <property type="match status" value="1"/>
</dbReference>
<evidence type="ECO:0000313" key="2">
    <source>
        <dbReference type="EMBL" id="CAB4571917.1"/>
    </source>
</evidence>
<reference evidence="2" key="1">
    <citation type="submission" date="2020-05" db="EMBL/GenBank/DDBJ databases">
        <authorList>
            <person name="Chiriac C."/>
            <person name="Salcher M."/>
            <person name="Ghai R."/>
            <person name="Kavagutti S V."/>
        </authorList>
    </citation>
    <scope>NUCLEOTIDE SEQUENCE</scope>
</reference>
<dbReference type="SUPFAM" id="SSF56059">
    <property type="entry name" value="Glutathione synthetase ATP-binding domain-like"/>
    <property type="match status" value="1"/>
</dbReference>
<dbReference type="EMBL" id="CAEZTU010000007">
    <property type="protein sequence ID" value="CAB4571917.1"/>
    <property type="molecule type" value="Genomic_DNA"/>
</dbReference>
<name>A0A6J6E6Y2_9ZZZZ</name>
<dbReference type="InterPro" id="IPR053191">
    <property type="entry name" value="DcsG_Biosynth_Enzyme"/>
</dbReference>
<gene>
    <name evidence="2" type="ORF">UFOPK1740_00301</name>
</gene>
<dbReference type="PANTHER" id="PTHR39217">
    <property type="match status" value="1"/>
</dbReference>
<accession>A0A6J6E6Y2</accession>
<dbReference type="Gene3D" id="3.30.470.20">
    <property type="entry name" value="ATP-grasp fold, B domain"/>
    <property type="match status" value="1"/>
</dbReference>
<protein>
    <submittedName>
        <fullName evidence="2">Unannotated protein</fullName>
    </submittedName>
</protein>
<dbReference type="InterPro" id="IPR013815">
    <property type="entry name" value="ATP_grasp_subdomain_1"/>
</dbReference>
<organism evidence="2">
    <name type="scientific">freshwater metagenome</name>
    <dbReference type="NCBI Taxonomy" id="449393"/>
    <lineage>
        <taxon>unclassified sequences</taxon>
        <taxon>metagenomes</taxon>
        <taxon>ecological metagenomes</taxon>
    </lineage>
</organism>
<dbReference type="AlphaFoldDB" id="A0A6J6E6Y2"/>
<dbReference type="GO" id="GO:0005524">
    <property type="term" value="F:ATP binding"/>
    <property type="evidence" value="ECO:0007669"/>
    <property type="project" value="InterPro"/>
</dbReference>
<dbReference type="InterPro" id="IPR011761">
    <property type="entry name" value="ATP-grasp"/>
</dbReference>
<dbReference type="Pfam" id="PF02955">
    <property type="entry name" value="GSH-S_ATP"/>
    <property type="match status" value="1"/>
</dbReference>